<protein>
    <submittedName>
        <fullName evidence="2">Uncharacterized protein</fullName>
    </submittedName>
</protein>
<dbReference type="SUPFAM" id="SSF49354">
    <property type="entry name" value="PapD-like"/>
    <property type="match status" value="1"/>
</dbReference>
<proteinExistence type="predicted"/>
<evidence type="ECO:0000256" key="1">
    <source>
        <dbReference type="SAM" id="MobiDB-lite"/>
    </source>
</evidence>
<feature type="region of interest" description="Disordered" evidence="1">
    <location>
        <begin position="1"/>
        <end position="24"/>
    </location>
</feature>
<sequence length="361" mass="41253">MDEAEQTQDQTEVTQSSPLRRRVSNSWINAAVLAPTQTFEAPKAKAIVEKKLKKKEPEVKKARTPNSTQPSEAHKKAEVIEKKKSEEKEKEKEEEPEEKQQKKEDKKEEKKEVKKKKPEHEDDVELGVDPDHKGSKKKEAKNASKLKSVCAPPVGIQVQVPSDYYQKLKQWCFEYDTLLDSERGVATFGIREETRSCDHFIVQNNQTMHVIFNVFLPPTSYFGCWPRIGIIEPGAKATIHFSFNGRVAPAYPHDGAFSYNIRDATWISDDDCKKKSRHLRQYWDQFAGELDNRSAHKRTYVLRLPICFVSGETRHGCKNHAHRRQKNCDTANPAPGKEEAPGDAQAQEKSQKTDELPSAQE</sequence>
<dbReference type="AlphaFoldDB" id="A0AA36D485"/>
<feature type="region of interest" description="Disordered" evidence="1">
    <location>
        <begin position="319"/>
        <end position="361"/>
    </location>
</feature>
<feature type="non-terminal residue" evidence="2">
    <location>
        <position position="1"/>
    </location>
</feature>
<dbReference type="Proteomes" id="UP001177023">
    <property type="component" value="Unassembled WGS sequence"/>
</dbReference>
<name>A0AA36D485_9BILA</name>
<dbReference type="EMBL" id="CATQJA010002657">
    <property type="protein sequence ID" value="CAJ0579522.1"/>
    <property type="molecule type" value="Genomic_DNA"/>
</dbReference>
<feature type="compositionally biased region" description="Basic and acidic residues" evidence="1">
    <location>
        <begin position="72"/>
        <end position="112"/>
    </location>
</feature>
<accession>A0AA36D485</accession>
<comment type="caution">
    <text evidence="2">The sequence shown here is derived from an EMBL/GenBank/DDBJ whole genome shotgun (WGS) entry which is preliminary data.</text>
</comment>
<feature type="compositionally biased region" description="Polar residues" evidence="1">
    <location>
        <begin position="7"/>
        <end position="24"/>
    </location>
</feature>
<reference evidence="2" key="1">
    <citation type="submission" date="2023-06" db="EMBL/GenBank/DDBJ databases">
        <authorList>
            <person name="Delattre M."/>
        </authorList>
    </citation>
    <scope>NUCLEOTIDE SEQUENCE</scope>
    <source>
        <strain evidence="2">AF72</strain>
    </source>
</reference>
<organism evidence="2 3">
    <name type="scientific">Mesorhabditis spiculigera</name>
    <dbReference type="NCBI Taxonomy" id="96644"/>
    <lineage>
        <taxon>Eukaryota</taxon>
        <taxon>Metazoa</taxon>
        <taxon>Ecdysozoa</taxon>
        <taxon>Nematoda</taxon>
        <taxon>Chromadorea</taxon>
        <taxon>Rhabditida</taxon>
        <taxon>Rhabditina</taxon>
        <taxon>Rhabditomorpha</taxon>
        <taxon>Rhabditoidea</taxon>
        <taxon>Rhabditidae</taxon>
        <taxon>Mesorhabditinae</taxon>
        <taxon>Mesorhabditis</taxon>
    </lineage>
</organism>
<evidence type="ECO:0000313" key="2">
    <source>
        <dbReference type="EMBL" id="CAJ0579522.1"/>
    </source>
</evidence>
<feature type="region of interest" description="Disordered" evidence="1">
    <location>
        <begin position="50"/>
        <end position="144"/>
    </location>
</feature>
<gene>
    <name evidence="2" type="ORF">MSPICULIGERA_LOCUS17737</name>
</gene>
<dbReference type="InterPro" id="IPR008962">
    <property type="entry name" value="PapD-like_sf"/>
</dbReference>
<evidence type="ECO:0000313" key="3">
    <source>
        <dbReference type="Proteomes" id="UP001177023"/>
    </source>
</evidence>
<keyword evidence="3" id="KW-1185">Reference proteome</keyword>
<feature type="compositionally biased region" description="Basic and acidic residues" evidence="1">
    <location>
        <begin position="50"/>
        <end position="61"/>
    </location>
</feature>